<dbReference type="SMART" id="SM00710">
    <property type="entry name" value="PbH1"/>
    <property type="match status" value="8"/>
</dbReference>
<feature type="signal peptide" evidence="1">
    <location>
        <begin position="1"/>
        <end position="29"/>
    </location>
</feature>
<accession>A0A5B9QWF4</accession>
<dbReference type="Gene3D" id="2.160.20.10">
    <property type="entry name" value="Single-stranded right-handed beta-helix, Pectin lyase-like"/>
    <property type="match status" value="1"/>
</dbReference>
<dbReference type="InterPro" id="IPR006626">
    <property type="entry name" value="PbH1"/>
</dbReference>
<dbReference type="RefSeq" id="WP_238388935.1">
    <property type="nucleotide sequence ID" value="NZ_CP042914.1"/>
</dbReference>
<dbReference type="KEGG" id="rul:UC8_41530"/>
<dbReference type="AlphaFoldDB" id="A0A5B9QWF4"/>
<sequence length="435" mass="47242" precursor="true">MMNPHGIGKLCAPATLVLALALFANAAGADDTASVARYDSIQAALDAHRGRLVYVPAGDYEISEKLRIRGDGSGLTGPGRIIQTHAQQPIIEIEDAEGVVVRNLTLTRGAESWNTDNEGILAIRCGDLVIDNVRVIDNRTRSAGIALRDCTDSRISRCLVKNYMRVTVDDRTASADWGYAFNCTDGTGISVTNSVGTLLEFNRVIEENLKPTREIKAKHKLGDFIKKNEHKGFIVNQTMWDAGYTDNWQQGSGIIVTSPETSDLTRIVGNHIENAAQGIDLHCDHAIVTNNMVVNSFIGMKAMHGSRNVLISGNQFIRNSLWAIGLMPGAAAHARNSDGRSIIANNIISDFGHGDAYWIWGNERSPFKFDTGQQADDPPLTDVIIQGNIIDSHGPPRYRYAVIVAGGENEPQGLKFSNNLFHAGTDGIANVELTP</sequence>
<reference evidence="3 4" key="1">
    <citation type="submission" date="2019-08" db="EMBL/GenBank/DDBJ databases">
        <title>Deep-cultivation of Planctomycetes and their phenomic and genomic characterization uncovers novel biology.</title>
        <authorList>
            <person name="Wiegand S."/>
            <person name="Jogler M."/>
            <person name="Boedeker C."/>
            <person name="Pinto D."/>
            <person name="Vollmers J."/>
            <person name="Rivas-Marin E."/>
            <person name="Kohn T."/>
            <person name="Peeters S.H."/>
            <person name="Heuer A."/>
            <person name="Rast P."/>
            <person name="Oberbeckmann S."/>
            <person name="Bunk B."/>
            <person name="Jeske O."/>
            <person name="Meyerdierks A."/>
            <person name="Storesund J.E."/>
            <person name="Kallscheuer N."/>
            <person name="Luecker S."/>
            <person name="Lage O.M."/>
            <person name="Pohl T."/>
            <person name="Merkel B.J."/>
            <person name="Hornburger P."/>
            <person name="Mueller R.-W."/>
            <person name="Bruemmer F."/>
            <person name="Labrenz M."/>
            <person name="Spormann A.M."/>
            <person name="Op den Camp H."/>
            <person name="Overmann J."/>
            <person name="Amann R."/>
            <person name="Jetten M.S.M."/>
            <person name="Mascher T."/>
            <person name="Medema M.H."/>
            <person name="Devos D.P."/>
            <person name="Kaster A.-K."/>
            <person name="Ovreas L."/>
            <person name="Rohde M."/>
            <person name="Galperin M.Y."/>
            <person name="Jogler C."/>
        </authorList>
    </citation>
    <scope>NUCLEOTIDE SEQUENCE [LARGE SCALE GENOMIC DNA]</scope>
    <source>
        <strain evidence="3 4">UC8</strain>
    </source>
</reference>
<protein>
    <recommendedName>
        <fullName evidence="2">Right handed beta helix domain-containing protein</fullName>
    </recommendedName>
</protein>
<dbReference type="InterPro" id="IPR012334">
    <property type="entry name" value="Pectin_lyas_fold"/>
</dbReference>
<dbReference type="Proteomes" id="UP000325286">
    <property type="component" value="Chromosome"/>
</dbReference>
<evidence type="ECO:0000313" key="4">
    <source>
        <dbReference type="Proteomes" id="UP000325286"/>
    </source>
</evidence>
<proteinExistence type="predicted"/>
<dbReference type="SUPFAM" id="SSF51126">
    <property type="entry name" value="Pectin lyase-like"/>
    <property type="match status" value="1"/>
</dbReference>
<evidence type="ECO:0000313" key="3">
    <source>
        <dbReference type="EMBL" id="QEG42120.1"/>
    </source>
</evidence>
<keyword evidence="4" id="KW-1185">Reference proteome</keyword>
<dbReference type="EMBL" id="CP042914">
    <property type="protein sequence ID" value="QEG42120.1"/>
    <property type="molecule type" value="Genomic_DNA"/>
</dbReference>
<organism evidence="3 4">
    <name type="scientific">Roseimaritima ulvae</name>
    <dbReference type="NCBI Taxonomy" id="980254"/>
    <lineage>
        <taxon>Bacteria</taxon>
        <taxon>Pseudomonadati</taxon>
        <taxon>Planctomycetota</taxon>
        <taxon>Planctomycetia</taxon>
        <taxon>Pirellulales</taxon>
        <taxon>Pirellulaceae</taxon>
        <taxon>Roseimaritima</taxon>
    </lineage>
</organism>
<evidence type="ECO:0000259" key="2">
    <source>
        <dbReference type="Pfam" id="PF13229"/>
    </source>
</evidence>
<feature type="domain" description="Right handed beta helix" evidence="2">
    <location>
        <begin position="253"/>
        <end position="430"/>
    </location>
</feature>
<dbReference type="Pfam" id="PF13229">
    <property type="entry name" value="Beta_helix"/>
    <property type="match status" value="1"/>
</dbReference>
<dbReference type="InterPro" id="IPR039448">
    <property type="entry name" value="Beta_helix"/>
</dbReference>
<keyword evidence="1" id="KW-0732">Signal</keyword>
<gene>
    <name evidence="3" type="ORF">UC8_41530</name>
</gene>
<feature type="chain" id="PRO_5022823788" description="Right handed beta helix domain-containing protein" evidence="1">
    <location>
        <begin position="30"/>
        <end position="435"/>
    </location>
</feature>
<name>A0A5B9QWF4_9BACT</name>
<evidence type="ECO:0000256" key="1">
    <source>
        <dbReference type="SAM" id="SignalP"/>
    </source>
</evidence>
<dbReference type="InterPro" id="IPR011050">
    <property type="entry name" value="Pectin_lyase_fold/virulence"/>
</dbReference>